<evidence type="ECO:0000256" key="1">
    <source>
        <dbReference type="SAM" id="MobiDB-lite"/>
    </source>
</evidence>
<feature type="non-terminal residue" evidence="2">
    <location>
        <position position="224"/>
    </location>
</feature>
<gene>
    <name evidence="2" type="ORF">GBAR_LOCUS3247</name>
</gene>
<dbReference type="EMBL" id="CASHTH010000447">
    <property type="protein sequence ID" value="CAI8001676.1"/>
    <property type="molecule type" value="Genomic_DNA"/>
</dbReference>
<feature type="region of interest" description="Disordered" evidence="1">
    <location>
        <begin position="98"/>
        <end position="174"/>
    </location>
</feature>
<evidence type="ECO:0000313" key="3">
    <source>
        <dbReference type="Proteomes" id="UP001174909"/>
    </source>
</evidence>
<dbReference type="Proteomes" id="UP001174909">
    <property type="component" value="Unassembled WGS sequence"/>
</dbReference>
<keyword evidence="3" id="KW-1185">Reference proteome</keyword>
<organism evidence="2 3">
    <name type="scientific">Geodia barretti</name>
    <name type="common">Barrett's horny sponge</name>
    <dbReference type="NCBI Taxonomy" id="519541"/>
    <lineage>
        <taxon>Eukaryota</taxon>
        <taxon>Metazoa</taxon>
        <taxon>Porifera</taxon>
        <taxon>Demospongiae</taxon>
        <taxon>Heteroscleromorpha</taxon>
        <taxon>Tetractinellida</taxon>
        <taxon>Astrophorina</taxon>
        <taxon>Geodiidae</taxon>
        <taxon>Geodia</taxon>
    </lineage>
</organism>
<sequence>DQVRSLCVSSQRRACIDSRTLSTTVASPCQTLRELLAGETHTDSPAHQLAVWRMRSSPRVCTLVQEVIRAVTTSSVHCCSGCLCGWQYLPAAGQVSRLPRHSSNPLPSHKDLATLSENVPDVERKTPDPSHDTTATQQDSSTTYQGTPLTQQDILDTTQITSRRRRRSRSVSQPFIRHVRQSLKGAQEVYHEIDRYLKATDKKGSSGDQRQKEHSRNDWKRQTV</sequence>
<protein>
    <submittedName>
        <fullName evidence="2">Uncharacterized protein</fullName>
    </submittedName>
</protein>
<accession>A0AA35R4A8</accession>
<feature type="region of interest" description="Disordered" evidence="1">
    <location>
        <begin position="199"/>
        <end position="224"/>
    </location>
</feature>
<proteinExistence type="predicted"/>
<feature type="compositionally biased region" description="Low complexity" evidence="1">
    <location>
        <begin position="132"/>
        <end position="161"/>
    </location>
</feature>
<evidence type="ECO:0000313" key="2">
    <source>
        <dbReference type="EMBL" id="CAI8001676.1"/>
    </source>
</evidence>
<comment type="caution">
    <text evidence="2">The sequence shown here is derived from an EMBL/GenBank/DDBJ whole genome shotgun (WGS) entry which is preliminary data.</text>
</comment>
<name>A0AA35R4A8_GEOBA</name>
<dbReference type="AlphaFoldDB" id="A0AA35R4A8"/>
<reference evidence="2" key="1">
    <citation type="submission" date="2023-03" db="EMBL/GenBank/DDBJ databases">
        <authorList>
            <person name="Steffen K."/>
            <person name="Cardenas P."/>
        </authorList>
    </citation>
    <scope>NUCLEOTIDE SEQUENCE</scope>
</reference>
<feature type="compositionally biased region" description="Basic and acidic residues" evidence="1">
    <location>
        <begin position="121"/>
        <end position="131"/>
    </location>
</feature>